<keyword evidence="3" id="KW-1185">Reference proteome</keyword>
<dbReference type="GO" id="GO:0016787">
    <property type="term" value="F:hydrolase activity"/>
    <property type="evidence" value="ECO:0007669"/>
    <property type="project" value="UniProtKB-KW"/>
</dbReference>
<dbReference type="PRINTS" id="PR00111">
    <property type="entry name" value="ABHYDROLASE"/>
</dbReference>
<dbReference type="Proteomes" id="UP000002026">
    <property type="component" value="Chromosome"/>
</dbReference>
<dbReference type="KEGG" id="shi:Shel_20960"/>
<dbReference type="Gene3D" id="3.40.50.1820">
    <property type="entry name" value="alpha/beta hydrolase"/>
    <property type="match status" value="1"/>
</dbReference>
<keyword evidence="2" id="KW-0378">Hydrolase</keyword>
<name>C7N872_SLAHD</name>
<dbReference type="PANTHER" id="PTHR43433">
    <property type="entry name" value="HYDROLASE, ALPHA/BETA FOLD FAMILY PROTEIN"/>
    <property type="match status" value="1"/>
</dbReference>
<dbReference type="InterPro" id="IPR050471">
    <property type="entry name" value="AB_hydrolase"/>
</dbReference>
<proteinExistence type="predicted"/>
<dbReference type="GO" id="GO:0016746">
    <property type="term" value="F:acyltransferase activity"/>
    <property type="evidence" value="ECO:0007669"/>
    <property type="project" value="UniProtKB-KW"/>
</dbReference>
<protein>
    <submittedName>
        <fullName evidence="2">Predicted hydrolase or acyltransferase of alpha/beta superfamily</fullName>
    </submittedName>
</protein>
<evidence type="ECO:0000313" key="2">
    <source>
        <dbReference type="EMBL" id="ACV23107.1"/>
    </source>
</evidence>
<sequence length="269" mass="29770">MFNLEGGRMPVGGSDMDYIGFGSGSEALILIPGLGDGLKTVRGMAAPFSLMYRKIAKRFRVYSFSRRNVLPDAFSTRDMADDVVTCMDRLGLQRACVVGVSLGGMIAQEIAIRHPERVDKLVLVVTAARRNATIERRIEHWKELALRGDRRELMLDTARYMYTPEYFAKSKAMYGLVGAVTKPKSYSRFLVQADACLTHDAYDELAGITAPTLVIGGAKDETVTGEASLELVSRIPNALLHIYDEYGHGAYEEASDFQDRLLAFLQGEL</sequence>
<gene>
    <name evidence="2" type="ordered locus">Shel_20960</name>
</gene>
<reference evidence="2 3" key="1">
    <citation type="journal article" date="2009" name="Stand. Genomic Sci.">
        <title>Complete genome sequence of Slackia heliotrinireducens type strain (RHS 1).</title>
        <authorList>
            <person name="Pukall R."/>
            <person name="Lapidus A."/>
            <person name="Nolan M."/>
            <person name="Copeland A."/>
            <person name="Glavina Del Rio T."/>
            <person name="Lucas S."/>
            <person name="Chen F."/>
            <person name="Tice H."/>
            <person name="Cheng J.F."/>
            <person name="Chertkov O."/>
            <person name="Bruce D."/>
            <person name="Goodwin L."/>
            <person name="Kuske C."/>
            <person name="Brettin T."/>
            <person name="Detter J.C."/>
            <person name="Han C."/>
            <person name="Pitluck S."/>
            <person name="Pati A."/>
            <person name="Mavrommatis K."/>
            <person name="Ivanova N."/>
            <person name="Ovchinnikova G."/>
            <person name="Chen A."/>
            <person name="Palaniappan K."/>
            <person name="Schneider S."/>
            <person name="Rohde M."/>
            <person name="Chain P."/>
            <person name="D'haeseleer P."/>
            <person name="Goker M."/>
            <person name="Bristow J."/>
            <person name="Eisen J.A."/>
            <person name="Markowitz V."/>
            <person name="Kyrpides N.C."/>
            <person name="Klenk H.P."/>
            <person name="Hugenholtz P."/>
        </authorList>
    </citation>
    <scope>NUCLEOTIDE SEQUENCE [LARGE SCALE GENOMIC DNA]</scope>
    <source>
        <strain evidence="3">ATCC 29202 / DSM 20476 / NCTC 11029 / RHS 1</strain>
    </source>
</reference>
<dbReference type="SUPFAM" id="SSF53474">
    <property type="entry name" value="alpha/beta-Hydrolases"/>
    <property type="match status" value="1"/>
</dbReference>
<dbReference type="HOGENOM" id="CLU_020336_33_1_11"/>
<evidence type="ECO:0000259" key="1">
    <source>
        <dbReference type="Pfam" id="PF00561"/>
    </source>
</evidence>
<dbReference type="EMBL" id="CP001684">
    <property type="protein sequence ID" value="ACV23107.1"/>
    <property type="molecule type" value="Genomic_DNA"/>
</dbReference>
<dbReference type="STRING" id="471855.Shel_20960"/>
<accession>C7N872</accession>
<dbReference type="RefSeq" id="WP_012799207.1">
    <property type="nucleotide sequence ID" value="NC_013165.1"/>
</dbReference>
<keyword evidence="2" id="KW-0808">Transferase</keyword>
<dbReference type="InterPro" id="IPR029058">
    <property type="entry name" value="AB_hydrolase_fold"/>
</dbReference>
<dbReference type="AlphaFoldDB" id="C7N872"/>
<dbReference type="Pfam" id="PF00561">
    <property type="entry name" value="Abhydrolase_1"/>
    <property type="match status" value="1"/>
</dbReference>
<organism evidence="2 3">
    <name type="scientific">Slackia heliotrinireducens (strain ATCC 29202 / DSM 20476 / NCTC 11029 / RHS 1)</name>
    <name type="common">Peptococcus heliotrinreducens</name>
    <dbReference type="NCBI Taxonomy" id="471855"/>
    <lineage>
        <taxon>Bacteria</taxon>
        <taxon>Bacillati</taxon>
        <taxon>Actinomycetota</taxon>
        <taxon>Coriobacteriia</taxon>
        <taxon>Eggerthellales</taxon>
        <taxon>Eggerthellaceae</taxon>
        <taxon>Slackia</taxon>
    </lineage>
</organism>
<keyword evidence="2" id="KW-0012">Acyltransferase</keyword>
<dbReference type="eggNOG" id="COG2021">
    <property type="taxonomic scope" value="Bacteria"/>
</dbReference>
<dbReference type="PANTHER" id="PTHR43433:SF5">
    <property type="entry name" value="AB HYDROLASE-1 DOMAIN-CONTAINING PROTEIN"/>
    <property type="match status" value="1"/>
</dbReference>
<evidence type="ECO:0000313" key="3">
    <source>
        <dbReference type="Proteomes" id="UP000002026"/>
    </source>
</evidence>
<dbReference type="InterPro" id="IPR000073">
    <property type="entry name" value="AB_hydrolase_1"/>
</dbReference>
<feature type="domain" description="AB hydrolase-1" evidence="1">
    <location>
        <begin position="27"/>
        <end position="254"/>
    </location>
</feature>